<evidence type="ECO:0000256" key="1">
    <source>
        <dbReference type="SAM" id="Phobius"/>
    </source>
</evidence>
<feature type="transmembrane region" description="Helical" evidence="1">
    <location>
        <begin position="144"/>
        <end position="168"/>
    </location>
</feature>
<protein>
    <submittedName>
        <fullName evidence="2">Uncharacterized protein</fullName>
    </submittedName>
</protein>
<proteinExistence type="predicted"/>
<feature type="transmembrane region" description="Helical" evidence="1">
    <location>
        <begin position="99"/>
        <end position="123"/>
    </location>
</feature>
<keyword evidence="1" id="KW-0812">Transmembrane</keyword>
<accession>A0AAD7H6Z9</accession>
<feature type="non-terminal residue" evidence="2">
    <location>
        <position position="190"/>
    </location>
</feature>
<sequence length="190" mass="21216">MALYRSFGHPSKGDPPPEPSGSICGFYSNFFPILPCCFQLRNDLPASFRFRPVAPAPPPNFFRNLPRSHHLSPSDVPVCVRTLRSKNLWYQFFATFPGLWFGLLFVPSLPVSFNWIIILLSIYPHHHGSGPGSHASRSRTLHSGTFRFSVFFGVLTKLFLQVFFHVVLPSSDFPLRSGLSGTSGPVSHAL</sequence>
<dbReference type="AlphaFoldDB" id="A0AAD7H6Z9"/>
<keyword evidence="1" id="KW-0472">Membrane</keyword>
<keyword evidence="1" id="KW-1133">Transmembrane helix</keyword>
<gene>
    <name evidence="2" type="ORF">DFH07DRAFT_863630</name>
</gene>
<dbReference type="EMBL" id="JARJLG010000380">
    <property type="protein sequence ID" value="KAJ7713970.1"/>
    <property type="molecule type" value="Genomic_DNA"/>
</dbReference>
<name>A0AAD7H6Z9_9AGAR</name>
<evidence type="ECO:0000313" key="2">
    <source>
        <dbReference type="EMBL" id="KAJ7713970.1"/>
    </source>
</evidence>
<reference evidence="2" key="1">
    <citation type="submission" date="2023-03" db="EMBL/GenBank/DDBJ databases">
        <title>Massive genome expansion in bonnet fungi (Mycena s.s.) driven by repeated elements and novel gene families across ecological guilds.</title>
        <authorList>
            <consortium name="Lawrence Berkeley National Laboratory"/>
            <person name="Harder C.B."/>
            <person name="Miyauchi S."/>
            <person name="Viragh M."/>
            <person name="Kuo A."/>
            <person name="Thoen E."/>
            <person name="Andreopoulos B."/>
            <person name="Lu D."/>
            <person name="Skrede I."/>
            <person name="Drula E."/>
            <person name="Henrissat B."/>
            <person name="Morin E."/>
            <person name="Kohler A."/>
            <person name="Barry K."/>
            <person name="LaButti K."/>
            <person name="Morin E."/>
            <person name="Salamov A."/>
            <person name="Lipzen A."/>
            <person name="Mereny Z."/>
            <person name="Hegedus B."/>
            <person name="Baldrian P."/>
            <person name="Stursova M."/>
            <person name="Weitz H."/>
            <person name="Taylor A."/>
            <person name="Grigoriev I.V."/>
            <person name="Nagy L.G."/>
            <person name="Martin F."/>
            <person name="Kauserud H."/>
        </authorList>
    </citation>
    <scope>NUCLEOTIDE SEQUENCE</scope>
    <source>
        <strain evidence="2">CBHHK188m</strain>
    </source>
</reference>
<dbReference type="Proteomes" id="UP001215280">
    <property type="component" value="Unassembled WGS sequence"/>
</dbReference>
<keyword evidence="3" id="KW-1185">Reference proteome</keyword>
<comment type="caution">
    <text evidence="2">The sequence shown here is derived from an EMBL/GenBank/DDBJ whole genome shotgun (WGS) entry which is preliminary data.</text>
</comment>
<organism evidence="2 3">
    <name type="scientific">Mycena maculata</name>
    <dbReference type="NCBI Taxonomy" id="230809"/>
    <lineage>
        <taxon>Eukaryota</taxon>
        <taxon>Fungi</taxon>
        <taxon>Dikarya</taxon>
        <taxon>Basidiomycota</taxon>
        <taxon>Agaricomycotina</taxon>
        <taxon>Agaricomycetes</taxon>
        <taxon>Agaricomycetidae</taxon>
        <taxon>Agaricales</taxon>
        <taxon>Marasmiineae</taxon>
        <taxon>Mycenaceae</taxon>
        <taxon>Mycena</taxon>
    </lineage>
</organism>
<evidence type="ECO:0000313" key="3">
    <source>
        <dbReference type="Proteomes" id="UP001215280"/>
    </source>
</evidence>